<dbReference type="InterPro" id="IPR027417">
    <property type="entry name" value="P-loop_NTPase"/>
</dbReference>
<organism evidence="2 3">
    <name type="scientific">Rhodocollybia butyracea</name>
    <dbReference type="NCBI Taxonomy" id="206335"/>
    <lineage>
        <taxon>Eukaryota</taxon>
        <taxon>Fungi</taxon>
        <taxon>Dikarya</taxon>
        <taxon>Basidiomycota</taxon>
        <taxon>Agaricomycotina</taxon>
        <taxon>Agaricomycetes</taxon>
        <taxon>Agaricomycetidae</taxon>
        <taxon>Agaricales</taxon>
        <taxon>Marasmiineae</taxon>
        <taxon>Omphalotaceae</taxon>
        <taxon>Rhodocollybia</taxon>
    </lineage>
</organism>
<evidence type="ECO:0000313" key="2">
    <source>
        <dbReference type="EMBL" id="KAF9078121.1"/>
    </source>
</evidence>
<dbReference type="PANTHER" id="PTHR33129:SF1">
    <property type="entry name" value="ATP-BINDING PROTEIN"/>
    <property type="match status" value="1"/>
</dbReference>
<evidence type="ECO:0000313" key="3">
    <source>
        <dbReference type="Proteomes" id="UP000772434"/>
    </source>
</evidence>
<accession>A0A9P5UG92</accession>
<evidence type="ECO:0000256" key="1">
    <source>
        <dbReference type="SAM" id="MobiDB-lite"/>
    </source>
</evidence>
<dbReference type="PANTHER" id="PTHR33129">
    <property type="entry name" value="PROTEIN KINASE DOMAIN-CONTAINING PROTEIN-RELATED"/>
    <property type="match status" value="1"/>
</dbReference>
<reference evidence="2" key="1">
    <citation type="submission" date="2020-11" db="EMBL/GenBank/DDBJ databases">
        <authorList>
            <consortium name="DOE Joint Genome Institute"/>
            <person name="Ahrendt S."/>
            <person name="Riley R."/>
            <person name="Andreopoulos W."/>
            <person name="Labutti K."/>
            <person name="Pangilinan J."/>
            <person name="Ruiz-Duenas F.J."/>
            <person name="Barrasa J.M."/>
            <person name="Sanchez-Garcia M."/>
            <person name="Camarero S."/>
            <person name="Miyauchi S."/>
            <person name="Serrano A."/>
            <person name="Linde D."/>
            <person name="Babiker R."/>
            <person name="Drula E."/>
            <person name="Ayuso-Fernandez I."/>
            <person name="Pacheco R."/>
            <person name="Padilla G."/>
            <person name="Ferreira P."/>
            <person name="Barriuso J."/>
            <person name="Kellner H."/>
            <person name="Castanera R."/>
            <person name="Alfaro M."/>
            <person name="Ramirez L."/>
            <person name="Pisabarro A.G."/>
            <person name="Kuo A."/>
            <person name="Tritt A."/>
            <person name="Lipzen A."/>
            <person name="He G."/>
            <person name="Yan M."/>
            <person name="Ng V."/>
            <person name="Cullen D."/>
            <person name="Martin F."/>
            <person name="Rosso M.-N."/>
            <person name="Henrissat B."/>
            <person name="Hibbett D."/>
            <person name="Martinez A.T."/>
            <person name="Grigoriev I.V."/>
        </authorList>
    </citation>
    <scope>NUCLEOTIDE SEQUENCE</scope>
    <source>
        <strain evidence="2">AH 40177</strain>
    </source>
</reference>
<gene>
    <name evidence="2" type="ORF">BDP27DRAFT_1310812</name>
</gene>
<comment type="caution">
    <text evidence="2">The sequence shown here is derived from an EMBL/GenBank/DDBJ whole genome shotgun (WGS) entry which is preliminary data.</text>
</comment>
<proteinExistence type="predicted"/>
<name>A0A9P5UG92_9AGAR</name>
<dbReference type="SUPFAM" id="SSF52540">
    <property type="entry name" value="P-loop containing nucleoside triphosphate hydrolases"/>
    <property type="match status" value="1"/>
</dbReference>
<feature type="compositionally biased region" description="Acidic residues" evidence="1">
    <location>
        <begin position="506"/>
        <end position="527"/>
    </location>
</feature>
<protein>
    <submittedName>
        <fullName evidence="2">Uncharacterized protein</fullName>
    </submittedName>
</protein>
<dbReference type="EMBL" id="JADNRY010000002">
    <property type="protein sequence ID" value="KAF9078121.1"/>
    <property type="molecule type" value="Genomic_DNA"/>
</dbReference>
<dbReference type="InterPro" id="IPR052980">
    <property type="entry name" value="Crinkler_effector"/>
</dbReference>
<dbReference type="OrthoDB" id="2340858at2759"/>
<keyword evidence="3" id="KW-1185">Reference proteome</keyword>
<dbReference type="Proteomes" id="UP000772434">
    <property type="component" value="Unassembled WGS sequence"/>
</dbReference>
<sequence length="527" mass="59894">MDAVLVAYNAQNIDSIDKAVLTSLQATLLNLHSKFWGKPVPSGNAWDIFVDLEPWQWTGGKLLILEQYPRALELIKQTRLNPANRRGLLITGSPGIGKTSFLWYLLVTTLSDAQPVFMLFDSLLFFFNRSGVYSISRGQIVGTPVFKGVLSIVDMDNKDNDLREAVVSKLGHCFTVAATSPQRNRYHPWTKQARIATHVFDPPKSVDFQQLAEMSHIDTNTVTRRLPQLLDIYGPDVRALQDALPLPDEQLQLALSRHIKTIYHHLAKLPSVKLTLLFSSPDELDDSFSHTLVQTYGALDVLKAYQINRVSQLRQMNDLFSATALLAVSRGWVFETLCHEFICNVSSLELQPMRREGTSLIRESTSPSKVPIGDRSIEIYTLGSKTTTTVSPVHYYIPAESNNATFDSFLHGRGDHSLGFQMFIGRGHSLKKKGMTNLRKRLKAYEPTRDWKQNKIGFVFVVPQGYDFEVVVPNRQYQDIQFYTLEVNISVDQYEYFSQEERCPDGDDSDIEDDRDVEMEDVEMEEE</sequence>
<feature type="region of interest" description="Disordered" evidence="1">
    <location>
        <begin position="500"/>
        <end position="527"/>
    </location>
</feature>
<dbReference type="AlphaFoldDB" id="A0A9P5UG92"/>